<accession>A0A1S7LKQ3</accession>
<dbReference type="AlphaFoldDB" id="A0A1S7LKQ3"/>
<dbReference type="EMBL" id="LO017727">
    <property type="protein sequence ID" value="CRH07208.1"/>
    <property type="molecule type" value="Genomic_DNA"/>
</dbReference>
<name>A0A1S7LKQ3_MAGMO</name>
<gene>
    <name evidence="1" type="ORF">MAGMO_3064</name>
</gene>
<organism evidence="1">
    <name type="scientific">Magnetococcus massalia (strain MO-1)</name>
    <dbReference type="NCBI Taxonomy" id="451514"/>
    <lineage>
        <taxon>Bacteria</taxon>
        <taxon>Pseudomonadati</taxon>
        <taxon>Pseudomonadota</taxon>
        <taxon>Magnetococcia</taxon>
        <taxon>Magnetococcales</taxon>
        <taxon>Magnetococcaceae</taxon>
        <taxon>Magnetococcus</taxon>
    </lineage>
</organism>
<protein>
    <submittedName>
        <fullName evidence="1">Uncharacterized protein</fullName>
    </submittedName>
</protein>
<proteinExistence type="predicted"/>
<reference evidence="1" key="1">
    <citation type="submission" date="2015-04" db="EMBL/GenBank/DDBJ databases">
        <authorList>
            <person name="Syromyatnikov M.Y."/>
            <person name="Popov V.N."/>
        </authorList>
    </citation>
    <scope>NUCLEOTIDE SEQUENCE</scope>
    <source>
        <strain evidence="1">MO-1</strain>
    </source>
</reference>
<evidence type="ECO:0000313" key="1">
    <source>
        <dbReference type="EMBL" id="CRH07208.1"/>
    </source>
</evidence>
<sequence>MKPTPHIMILAELNIPSTFVEEVWAEEVEPWCRENLDGPFNIIYCGMLLVSSQGDAQRFKDKWLCERGAS</sequence>